<dbReference type="InParanoid" id="G2XZV2"/>
<organism evidence="1 2">
    <name type="scientific">Botryotinia fuckeliana (strain T4)</name>
    <name type="common">Noble rot fungus</name>
    <name type="synonym">Botrytis cinerea</name>
    <dbReference type="NCBI Taxonomy" id="999810"/>
    <lineage>
        <taxon>Eukaryota</taxon>
        <taxon>Fungi</taxon>
        <taxon>Dikarya</taxon>
        <taxon>Ascomycota</taxon>
        <taxon>Pezizomycotina</taxon>
        <taxon>Leotiomycetes</taxon>
        <taxon>Helotiales</taxon>
        <taxon>Sclerotiniaceae</taxon>
        <taxon>Botrytis</taxon>
    </lineage>
</organism>
<gene>
    <name evidence="1" type="ORF">BofuT4_uP050070.1</name>
</gene>
<dbReference type="Proteomes" id="UP000008177">
    <property type="component" value="Unplaced contigs"/>
</dbReference>
<proteinExistence type="predicted"/>
<dbReference type="EMBL" id="FQ790278">
    <property type="protein sequence ID" value="CCD45989.1"/>
    <property type="molecule type" value="Genomic_DNA"/>
</dbReference>
<name>G2XZV2_BOTF4</name>
<protein>
    <submittedName>
        <fullName evidence="1">Uncharacterized protein</fullName>
    </submittedName>
</protein>
<dbReference type="HOGENOM" id="CLU_2346439_0_0_1"/>
<reference evidence="2" key="1">
    <citation type="journal article" date="2011" name="PLoS Genet.">
        <title>Genomic analysis of the necrotrophic fungal pathogens Sclerotinia sclerotiorum and Botrytis cinerea.</title>
        <authorList>
            <person name="Amselem J."/>
            <person name="Cuomo C.A."/>
            <person name="van Kan J.A."/>
            <person name="Viaud M."/>
            <person name="Benito E.P."/>
            <person name="Couloux A."/>
            <person name="Coutinho P.M."/>
            <person name="de Vries R.P."/>
            <person name="Dyer P.S."/>
            <person name="Fillinger S."/>
            <person name="Fournier E."/>
            <person name="Gout L."/>
            <person name="Hahn M."/>
            <person name="Kohn L."/>
            <person name="Lapalu N."/>
            <person name="Plummer K.M."/>
            <person name="Pradier J.M."/>
            <person name="Quevillon E."/>
            <person name="Sharon A."/>
            <person name="Simon A."/>
            <person name="ten Have A."/>
            <person name="Tudzynski B."/>
            <person name="Tudzynski P."/>
            <person name="Wincker P."/>
            <person name="Andrew M."/>
            <person name="Anthouard V."/>
            <person name="Beever R.E."/>
            <person name="Beffa R."/>
            <person name="Benoit I."/>
            <person name="Bouzid O."/>
            <person name="Brault B."/>
            <person name="Chen Z."/>
            <person name="Choquer M."/>
            <person name="Collemare J."/>
            <person name="Cotton P."/>
            <person name="Danchin E.G."/>
            <person name="Da Silva C."/>
            <person name="Gautier A."/>
            <person name="Giraud C."/>
            <person name="Giraud T."/>
            <person name="Gonzalez C."/>
            <person name="Grossetete S."/>
            <person name="Guldener U."/>
            <person name="Henrissat B."/>
            <person name="Howlett B.J."/>
            <person name="Kodira C."/>
            <person name="Kretschmer M."/>
            <person name="Lappartient A."/>
            <person name="Leroch M."/>
            <person name="Levis C."/>
            <person name="Mauceli E."/>
            <person name="Neuveglise C."/>
            <person name="Oeser B."/>
            <person name="Pearson M."/>
            <person name="Poulain J."/>
            <person name="Poussereau N."/>
            <person name="Quesneville H."/>
            <person name="Rascle C."/>
            <person name="Schumacher J."/>
            <person name="Segurens B."/>
            <person name="Sexton A."/>
            <person name="Silva E."/>
            <person name="Sirven C."/>
            <person name="Soanes D.M."/>
            <person name="Talbot N.J."/>
            <person name="Templeton M."/>
            <person name="Yandava C."/>
            <person name="Yarden O."/>
            <person name="Zeng Q."/>
            <person name="Rollins J.A."/>
            <person name="Lebrun M.H."/>
            <person name="Dickman M."/>
        </authorList>
    </citation>
    <scope>NUCLEOTIDE SEQUENCE [LARGE SCALE GENOMIC DNA]</scope>
    <source>
        <strain evidence="2">T4</strain>
    </source>
</reference>
<dbReference type="AlphaFoldDB" id="G2XZV2"/>
<evidence type="ECO:0000313" key="1">
    <source>
        <dbReference type="EMBL" id="CCD45989.1"/>
    </source>
</evidence>
<evidence type="ECO:0000313" key="2">
    <source>
        <dbReference type="Proteomes" id="UP000008177"/>
    </source>
</evidence>
<sequence>MPCHTPRCQELYFPSITRDIHHAGGATRNSIKSSFGQDVRRGITICQASKPSNCCENAVFHTIWLFKYPSPSPHSFSFLSLSLSLSFYLCLARYTKP</sequence>
<accession>G2XZV2</accession>